<dbReference type="Pfam" id="PF11356">
    <property type="entry name" value="T2SSC"/>
    <property type="match status" value="1"/>
</dbReference>
<dbReference type="Pfam" id="PF13180">
    <property type="entry name" value="PDZ_2"/>
    <property type="match status" value="1"/>
</dbReference>
<keyword evidence="12" id="KW-1185">Reference proteome</keyword>
<evidence type="ECO:0000313" key="12">
    <source>
        <dbReference type="Proteomes" id="UP001157911"/>
    </source>
</evidence>
<dbReference type="SMART" id="SM00228">
    <property type="entry name" value="PDZ"/>
    <property type="match status" value="1"/>
</dbReference>
<dbReference type="InterPro" id="IPR036034">
    <property type="entry name" value="PDZ_sf"/>
</dbReference>
<evidence type="ECO:0000256" key="6">
    <source>
        <dbReference type="ARBA" id="ARBA00022927"/>
    </source>
</evidence>
<dbReference type="Proteomes" id="UP001157911">
    <property type="component" value="Unassembled WGS sequence"/>
</dbReference>
<reference evidence="11 12" key="1">
    <citation type="submission" date="2017-05" db="EMBL/GenBank/DDBJ databases">
        <authorList>
            <person name="Varghese N."/>
            <person name="Submissions S."/>
        </authorList>
    </citation>
    <scope>NUCLEOTIDE SEQUENCE [LARGE SCALE GENOMIC DNA]</scope>
    <source>
        <strain evidence="11 12">DSM 15522</strain>
    </source>
</reference>
<accession>A0ABY1NCP3</accession>
<evidence type="ECO:0000256" key="1">
    <source>
        <dbReference type="ARBA" id="ARBA00004533"/>
    </source>
</evidence>
<evidence type="ECO:0000256" key="8">
    <source>
        <dbReference type="ARBA" id="ARBA00023136"/>
    </source>
</evidence>
<dbReference type="Gene3D" id="2.30.42.10">
    <property type="match status" value="1"/>
</dbReference>
<keyword evidence="3" id="KW-1003">Cell membrane</keyword>
<dbReference type="InterPro" id="IPR001478">
    <property type="entry name" value="PDZ"/>
</dbReference>
<evidence type="ECO:0000256" key="9">
    <source>
        <dbReference type="SAM" id="Phobius"/>
    </source>
</evidence>
<dbReference type="InterPro" id="IPR024961">
    <property type="entry name" value="T2SS_GspC_N"/>
</dbReference>
<feature type="domain" description="PDZ" evidence="10">
    <location>
        <begin position="190"/>
        <end position="266"/>
    </location>
</feature>
<protein>
    <submittedName>
        <fullName evidence="11">General secretion pathway protein C</fullName>
    </submittedName>
</protein>
<keyword evidence="7 9" id="KW-1133">Transmembrane helix</keyword>
<evidence type="ECO:0000256" key="5">
    <source>
        <dbReference type="ARBA" id="ARBA00022692"/>
    </source>
</evidence>
<comment type="caution">
    <text evidence="11">The sequence shown here is derived from an EMBL/GenBank/DDBJ whole genome shotgun (WGS) entry which is preliminary data.</text>
</comment>
<evidence type="ECO:0000256" key="2">
    <source>
        <dbReference type="ARBA" id="ARBA00022448"/>
    </source>
</evidence>
<keyword evidence="8 9" id="KW-0472">Membrane</keyword>
<keyword evidence="2" id="KW-0813">Transport</keyword>
<dbReference type="RefSeq" id="WP_283399741.1">
    <property type="nucleotide sequence ID" value="NZ_FXUB01000001.1"/>
</dbReference>
<evidence type="ECO:0000256" key="4">
    <source>
        <dbReference type="ARBA" id="ARBA00022519"/>
    </source>
</evidence>
<proteinExistence type="predicted"/>
<evidence type="ECO:0000259" key="10">
    <source>
        <dbReference type="SMART" id="SM00228"/>
    </source>
</evidence>
<gene>
    <name evidence="11" type="ORF">SAMN06265339_0232</name>
</gene>
<dbReference type="SUPFAM" id="SSF50156">
    <property type="entry name" value="PDZ domain-like"/>
    <property type="match status" value="1"/>
</dbReference>
<dbReference type="EMBL" id="FXUB01000001">
    <property type="protein sequence ID" value="SMP04496.1"/>
    <property type="molecule type" value="Genomic_DNA"/>
</dbReference>
<dbReference type="Gene3D" id="2.30.30.830">
    <property type="match status" value="1"/>
</dbReference>
<sequence>MRTEKWTEFIVILPLIFLAFAISSFISSLFLFKLKPCLNITSVKLQQQRLELPIFTPLEKEGFFKSPSKNLKQTSASLPQKQTVTFNLDNYVLKGTIICSQCKHSIALLKDMKTGKTQPVTVGEEINGFKVKEIAPEYVIFSRDGKEIQLRLFKTKANQSSKISTVSPISSISKRTYTVKRSEIIKEISSGKFLRYINILPVEKPQSGLKVIYVNPRSFIYKLGIRPGDIIVSINNIAIRTPEDSFSAFEQLKSSDSVTITVYRNRKQVTLHYELE</sequence>
<evidence type="ECO:0000313" key="11">
    <source>
        <dbReference type="EMBL" id="SMP04496.1"/>
    </source>
</evidence>
<evidence type="ECO:0000256" key="3">
    <source>
        <dbReference type="ARBA" id="ARBA00022475"/>
    </source>
</evidence>
<keyword evidence="6" id="KW-0653">Protein transport</keyword>
<organism evidence="11 12">
    <name type="scientific">Desulfurobacterium pacificum</name>
    <dbReference type="NCBI Taxonomy" id="240166"/>
    <lineage>
        <taxon>Bacteria</taxon>
        <taxon>Pseudomonadati</taxon>
        <taxon>Aquificota</taxon>
        <taxon>Aquificia</taxon>
        <taxon>Desulfurobacteriales</taxon>
        <taxon>Desulfurobacteriaceae</taxon>
        <taxon>Desulfurobacterium</taxon>
    </lineage>
</organism>
<comment type="subcellular location">
    <subcellularLocation>
        <location evidence="1">Cell inner membrane</location>
    </subcellularLocation>
</comment>
<keyword evidence="5 9" id="KW-0812">Transmembrane</keyword>
<evidence type="ECO:0000256" key="7">
    <source>
        <dbReference type="ARBA" id="ARBA00022989"/>
    </source>
</evidence>
<feature type="transmembrane region" description="Helical" evidence="9">
    <location>
        <begin position="9"/>
        <end position="32"/>
    </location>
</feature>
<name>A0ABY1NCP3_9BACT</name>
<keyword evidence="4" id="KW-0997">Cell inner membrane</keyword>